<feature type="transmembrane region" description="Helical" evidence="2">
    <location>
        <begin position="255"/>
        <end position="276"/>
    </location>
</feature>
<feature type="transmembrane region" description="Helical" evidence="2">
    <location>
        <begin position="231"/>
        <end position="248"/>
    </location>
</feature>
<accession>A0ABW1F8H1</accession>
<dbReference type="EC" id="2.3.1.-" evidence="5"/>
<name>A0ABW1F8H1_9ACTN</name>
<feature type="domain" description="SGNH" evidence="4">
    <location>
        <begin position="533"/>
        <end position="750"/>
    </location>
</feature>
<feature type="domain" description="Acyltransferase 3" evidence="3">
    <location>
        <begin position="98"/>
        <end position="435"/>
    </location>
</feature>
<proteinExistence type="predicted"/>
<dbReference type="PANTHER" id="PTHR23028:SF53">
    <property type="entry name" value="ACYL_TRANSF_3 DOMAIN-CONTAINING PROTEIN"/>
    <property type="match status" value="1"/>
</dbReference>
<keyword evidence="5" id="KW-0012">Acyltransferase</keyword>
<feature type="transmembrane region" description="Helical" evidence="2">
    <location>
        <begin position="319"/>
        <end position="342"/>
    </location>
</feature>
<feature type="transmembrane region" description="Helical" evidence="2">
    <location>
        <begin position="348"/>
        <end position="368"/>
    </location>
</feature>
<keyword evidence="5" id="KW-0808">Transferase</keyword>
<keyword evidence="2" id="KW-0472">Membrane</keyword>
<gene>
    <name evidence="5" type="ORF">ACFP0N_31205</name>
</gene>
<keyword evidence="2" id="KW-1133">Transmembrane helix</keyword>
<feature type="transmembrane region" description="Helical" evidence="2">
    <location>
        <begin position="100"/>
        <end position="117"/>
    </location>
</feature>
<evidence type="ECO:0000259" key="4">
    <source>
        <dbReference type="Pfam" id="PF19040"/>
    </source>
</evidence>
<protein>
    <submittedName>
        <fullName evidence="5">Acyltransferase family protein</fullName>
        <ecNumber evidence="5">2.3.1.-</ecNumber>
    </submittedName>
</protein>
<organism evidence="5 6">
    <name type="scientific">Kitasatospora aburaviensis</name>
    <dbReference type="NCBI Taxonomy" id="67265"/>
    <lineage>
        <taxon>Bacteria</taxon>
        <taxon>Bacillati</taxon>
        <taxon>Actinomycetota</taxon>
        <taxon>Actinomycetes</taxon>
        <taxon>Kitasatosporales</taxon>
        <taxon>Streptomycetaceae</taxon>
        <taxon>Kitasatospora</taxon>
    </lineage>
</organism>
<evidence type="ECO:0000313" key="6">
    <source>
        <dbReference type="Proteomes" id="UP001596067"/>
    </source>
</evidence>
<dbReference type="InterPro" id="IPR002656">
    <property type="entry name" value="Acyl_transf_3_dom"/>
</dbReference>
<evidence type="ECO:0000256" key="1">
    <source>
        <dbReference type="SAM" id="MobiDB-lite"/>
    </source>
</evidence>
<evidence type="ECO:0000259" key="3">
    <source>
        <dbReference type="Pfam" id="PF01757"/>
    </source>
</evidence>
<dbReference type="Pfam" id="PF19040">
    <property type="entry name" value="SGNH"/>
    <property type="match status" value="1"/>
</dbReference>
<feature type="transmembrane region" description="Helical" evidence="2">
    <location>
        <begin position="414"/>
        <end position="433"/>
    </location>
</feature>
<dbReference type="EMBL" id="JBHSOD010000057">
    <property type="protein sequence ID" value="MFC5889444.1"/>
    <property type="molecule type" value="Genomic_DNA"/>
</dbReference>
<dbReference type="PANTHER" id="PTHR23028">
    <property type="entry name" value="ACETYLTRANSFERASE"/>
    <property type="match status" value="1"/>
</dbReference>
<dbReference type="InterPro" id="IPR050879">
    <property type="entry name" value="Acyltransferase_3"/>
</dbReference>
<feature type="transmembrane region" description="Helical" evidence="2">
    <location>
        <begin position="129"/>
        <end position="148"/>
    </location>
</feature>
<dbReference type="InterPro" id="IPR043968">
    <property type="entry name" value="SGNH"/>
</dbReference>
<keyword evidence="6" id="KW-1185">Reference proteome</keyword>
<feature type="transmembrane region" description="Helical" evidence="2">
    <location>
        <begin position="454"/>
        <end position="476"/>
    </location>
</feature>
<feature type="transmembrane region" description="Helical" evidence="2">
    <location>
        <begin position="160"/>
        <end position="179"/>
    </location>
</feature>
<evidence type="ECO:0000256" key="2">
    <source>
        <dbReference type="SAM" id="Phobius"/>
    </source>
</evidence>
<reference evidence="6" key="1">
    <citation type="journal article" date="2019" name="Int. J. Syst. Evol. Microbiol.">
        <title>The Global Catalogue of Microorganisms (GCM) 10K type strain sequencing project: providing services to taxonomists for standard genome sequencing and annotation.</title>
        <authorList>
            <consortium name="The Broad Institute Genomics Platform"/>
            <consortium name="The Broad Institute Genome Sequencing Center for Infectious Disease"/>
            <person name="Wu L."/>
            <person name="Ma J."/>
        </authorList>
    </citation>
    <scope>NUCLEOTIDE SEQUENCE [LARGE SCALE GENOMIC DNA]</scope>
    <source>
        <strain evidence="6">CGMCC 4.1469</strain>
    </source>
</reference>
<feature type="region of interest" description="Disordered" evidence="1">
    <location>
        <begin position="1"/>
        <end position="56"/>
    </location>
</feature>
<comment type="caution">
    <text evidence="5">The sequence shown here is derived from an EMBL/GenBank/DDBJ whole genome shotgun (WGS) entry which is preliminary data.</text>
</comment>
<keyword evidence="2" id="KW-0812">Transmembrane</keyword>
<dbReference type="GO" id="GO:0016746">
    <property type="term" value="F:acyltransferase activity"/>
    <property type="evidence" value="ECO:0007669"/>
    <property type="project" value="UniProtKB-KW"/>
</dbReference>
<feature type="compositionally biased region" description="Pro residues" evidence="1">
    <location>
        <begin position="8"/>
        <end position="31"/>
    </location>
</feature>
<dbReference type="RefSeq" id="WP_313762169.1">
    <property type="nucleotide sequence ID" value="NZ_JBHSOD010000057.1"/>
</dbReference>
<feature type="transmembrane region" description="Helical" evidence="2">
    <location>
        <begin position="288"/>
        <end position="307"/>
    </location>
</feature>
<evidence type="ECO:0000313" key="5">
    <source>
        <dbReference type="EMBL" id="MFC5889444.1"/>
    </source>
</evidence>
<dbReference type="Pfam" id="PF01757">
    <property type="entry name" value="Acyl_transf_3"/>
    <property type="match status" value="1"/>
</dbReference>
<sequence>MTTAVPPNAVPPNAVPPHAGRPPGEPSPGEPTPRGALRPDLTTAAPGSGDTADQAPAADSLGLVHRPATGAAPSSVTSASAVVVQGEETRRRAAFRPDIEGLRGVAVLSVLAFHAAVPGFTGGYVGVDVFFVVSGFLITGLLLGRPIGLRDFAARRARRILPAAAVVLVATALAGGALLDPLRGTDLARDLIAAAGQFANWRFVGEQTDYLAAERDPSPLQHFWSLGVENQFYLLWGVLLLGLARFLAGRRRTAAIVLATTAIGAGSLVLCIRWTAGSAPLGYFSTASRLWEFAAGACAALLGPALAGRSAGTGPAGRALGRVLRLVGWTGAVAVVVAVFRYDRNTPFPGTAALLPVLGTAAVLLAGPAHRSLGAADAGRLLAVRPLRAVGRLSYAWYLWHWPVLTIAQARYGALPWTTLVALTAAAALPAWLTLRLVEQPLRYGSSPAPSRGLAVGASALVIPLIAGLTLGGGTVRALGSTDAPVVVPAGAVDGPALLAPGTRVLGLTPSLARAREDFPPGKGCEIPLGADTSPRCLFGDQTSPDRIVLLGDSHAGQWISAALTLAEQRHWALEVLVKPGCPLAALTVRNNVLGRTFEECDRWRENTLTRLATGPRPKLVLMAGLNRYGSQEERADGWARTLDRLSAVGAPLAYLGDTPMPGKDIPTCLAASDGRPDACFFPRESAFERDPLIEGGLAERYRVRVLDLGPLLCPGTGPDCPAVLEGVVLYRDTGHITDTLARVLAPRLDRGLLGAG</sequence>
<dbReference type="Proteomes" id="UP001596067">
    <property type="component" value="Unassembled WGS sequence"/>
</dbReference>